<dbReference type="PANTHER" id="PTHR11552">
    <property type="entry name" value="GLUCOSE-METHANOL-CHOLINE GMC OXIDOREDUCTASE"/>
    <property type="match status" value="1"/>
</dbReference>
<dbReference type="Proteomes" id="UP000800096">
    <property type="component" value="Unassembled WGS sequence"/>
</dbReference>
<name>A0A6A5QJV5_AMPQU</name>
<evidence type="ECO:0000259" key="4">
    <source>
        <dbReference type="Pfam" id="PF05199"/>
    </source>
</evidence>
<evidence type="ECO:0000313" key="6">
    <source>
        <dbReference type="Proteomes" id="UP000800096"/>
    </source>
</evidence>
<dbReference type="GO" id="GO:0044550">
    <property type="term" value="P:secondary metabolite biosynthetic process"/>
    <property type="evidence" value="ECO:0007669"/>
    <property type="project" value="TreeGrafter"/>
</dbReference>
<dbReference type="InterPro" id="IPR012132">
    <property type="entry name" value="GMC_OxRdtase"/>
</dbReference>
<dbReference type="Gene3D" id="3.50.50.60">
    <property type="entry name" value="FAD/NAD(P)-binding domain"/>
    <property type="match status" value="1"/>
</dbReference>
<keyword evidence="6" id="KW-1185">Reference proteome</keyword>
<dbReference type="InterPro" id="IPR007867">
    <property type="entry name" value="GMC_OxRtase_C"/>
</dbReference>
<evidence type="ECO:0000259" key="3">
    <source>
        <dbReference type="Pfam" id="PF00732"/>
    </source>
</evidence>
<feature type="signal peptide" evidence="2">
    <location>
        <begin position="1"/>
        <end position="21"/>
    </location>
</feature>
<dbReference type="Pfam" id="PF00732">
    <property type="entry name" value="GMC_oxred_N"/>
    <property type="match status" value="1"/>
</dbReference>
<dbReference type="Gene3D" id="3.30.560.10">
    <property type="entry name" value="Glucose Oxidase, domain 3"/>
    <property type="match status" value="2"/>
</dbReference>
<gene>
    <name evidence="5" type="ORF">BDU57DRAFT_500101</name>
</gene>
<feature type="domain" description="Glucose-methanol-choline oxidoreductase C-terminal" evidence="4">
    <location>
        <begin position="237"/>
        <end position="317"/>
    </location>
</feature>
<dbReference type="Pfam" id="PF05199">
    <property type="entry name" value="GMC_oxred_C"/>
    <property type="match status" value="1"/>
</dbReference>
<accession>A0A6A5QJV5</accession>
<dbReference type="SUPFAM" id="SSF51905">
    <property type="entry name" value="FAD/NAD(P)-binding domain"/>
    <property type="match status" value="1"/>
</dbReference>
<evidence type="ECO:0000313" key="5">
    <source>
        <dbReference type="EMBL" id="KAF1915743.1"/>
    </source>
</evidence>
<dbReference type="EMBL" id="ML979136">
    <property type="protein sequence ID" value="KAF1915743.1"/>
    <property type="molecule type" value="Genomic_DNA"/>
</dbReference>
<dbReference type="OrthoDB" id="269227at2759"/>
<dbReference type="InterPro" id="IPR000172">
    <property type="entry name" value="GMC_OxRdtase_N"/>
</dbReference>
<organism evidence="5 6">
    <name type="scientific">Ampelomyces quisqualis</name>
    <name type="common">Powdery mildew agent</name>
    <dbReference type="NCBI Taxonomy" id="50730"/>
    <lineage>
        <taxon>Eukaryota</taxon>
        <taxon>Fungi</taxon>
        <taxon>Dikarya</taxon>
        <taxon>Ascomycota</taxon>
        <taxon>Pezizomycotina</taxon>
        <taxon>Dothideomycetes</taxon>
        <taxon>Pleosporomycetidae</taxon>
        <taxon>Pleosporales</taxon>
        <taxon>Pleosporineae</taxon>
        <taxon>Phaeosphaeriaceae</taxon>
        <taxon>Ampelomyces</taxon>
    </lineage>
</organism>
<comment type="similarity">
    <text evidence="1">Belongs to the GMC oxidoreductase family.</text>
</comment>
<feature type="domain" description="Glucose-methanol-choline oxidoreductase N-terminal" evidence="3">
    <location>
        <begin position="28"/>
        <end position="202"/>
    </location>
</feature>
<dbReference type="PANTHER" id="PTHR11552:SF115">
    <property type="entry name" value="DEHYDROGENASE XPTC-RELATED"/>
    <property type="match status" value="1"/>
</dbReference>
<protein>
    <submittedName>
        <fullName evidence="5">GMC oxidoreductase-domain-containing protein</fullName>
    </submittedName>
</protein>
<dbReference type="SUPFAM" id="SSF54373">
    <property type="entry name" value="FAD-linked reductases, C-terminal domain"/>
    <property type="match status" value="1"/>
</dbReference>
<dbReference type="InterPro" id="IPR036188">
    <property type="entry name" value="FAD/NAD-bd_sf"/>
</dbReference>
<dbReference type="GO" id="GO:0050660">
    <property type="term" value="F:flavin adenine dinucleotide binding"/>
    <property type="evidence" value="ECO:0007669"/>
    <property type="project" value="InterPro"/>
</dbReference>
<dbReference type="GO" id="GO:0016614">
    <property type="term" value="F:oxidoreductase activity, acting on CH-OH group of donors"/>
    <property type="evidence" value="ECO:0007669"/>
    <property type="project" value="InterPro"/>
</dbReference>
<proteinExistence type="inferred from homology"/>
<evidence type="ECO:0000256" key="1">
    <source>
        <dbReference type="ARBA" id="ARBA00010790"/>
    </source>
</evidence>
<keyword evidence="2" id="KW-0732">Signal</keyword>
<feature type="chain" id="PRO_5025684055" evidence="2">
    <location>
        <begin position="22"/>
        <end position="329"/>
    </location>
</feature>
<reference evidence="5" key="1">
    <citation type="journal article" date="2020" name="Stud. Mycol.">
        <title>101 Dothideomycetes genomes: a test case for predicting lifestyles and emergence of pathogens.</title>
        <authorList>
            <person name="Haridas S."/>
            <person name="Albert R."/>
            <person name="Binder M."/>
            <person name="Bloem J."/>
            <person name="Labutti K."/>
            <person name="Salamov A."/>
            <person name="Andreopoulos B."/>
            <person name="Baker S."/>
            <person name="Barry K."/>
            <person name="Bills G."/>
            <person name="Bluhm B."/>
            <person name="Cannon C."/>
            <person name="Castanera R."/>
            <person name="Culley D."/>
            <person name="Daum C."/>
            <person name="Ezra D."/>
            <person name="Gonzalez J."/>
            <person name="Henrissat B."/>
            <person name="Kuo A."/>
            <person name="Liang C."/>
            <person name="Lipzen A."/>
            <person name="Lutzoni F."/>
            <person name="Magnuson J."/>
            <person name="Mondo S."/>
            <person name="Nolan M."/>
            <person name="Ohm R."/>
            <person name="Pangilinan J."/>
            <person name="Park H.-J."/>
            <person name="Ramirez L."/>
            <person name="Alfaro M."/>
            <person name="Sun H."/>
            <person name="Tritt A."/>
            <person name="Yoshinaga Y."/>
            <person name="Zwiers L.-H."/>
            <person name="Turgeon B."/>
            <person name="Goodwin S."/>
            <person name="Spatafora J."/>
            <person name="Crous P."/>
            <person name="Grigoriev I."/>
        </authorList>
    </citation>
    <scope>NUCLEOTIDE SEQUENCE</scope>
    <source>
        <strain evidence="5">HMLAC05119</strain>
    </source>
</reference>
<evidence type="ECO:0000256" key="2">
    <source>
        <dbReference type="SAM" id="SignalP"/>
    </source>
</evidence>
<sequence>MVQLPIRSLCAASLVACTTLAQQNASTYDYIIVGGGTADSVLVVEYGPLNNDSSILLPSETLVSHADRYYNITSVPIPGLLNVTRPVLAGAIVGGGSAVNGMFFDRGSASDYDAWETLGNPGWGFQSLLPYFNKGVTFTPPSAQFAEMYNYTWDIGKAYGGQGEVQVSFPPYQFPGQEYVWNAWNELGIKKPDEAAGGEAVGAIQAPSALDPVTRTRSYARTTHYDGVPGIPSLERPLSRGTININTSDPANVPIVDYGTFSNPLDIAVAIPLVTFARKFNKLNAFANLGATEISPGANVTSETGIAEFLRRSFAPTAADIIKERTEWA</sequence>
<dbReference type="AlphaFoldDB" id="A0A6A5QJV5"/>